<dbReference type="PANTHER" id="PTHR10039">
    <property type="entry name" value="AMELOGENIN"/>
    <property type="match status" value="1"/>
</dbReference>
<dbReference type="InterPro" id="IPR029498">
    <property type="entry name" value="HeLo_dom"/>
</dbReference>
<dbReference type="InterPro" id="IPR027417">
    <property type="entry name" value="P-loop_NTPase"/>
</dbReference>
<dbReference type="SUPFAM" id="SSF52540">
    <property type="entry name" value="P-loop containing nucleoside triphosphate hydrolases"/>
    <property type="match status" value="1"/>
</dbReference>
<dbReference type="InterPro" id="IPR038305">
    <property type="entry name" value="HeLo_sf"/>
</dbReference>
<keyword evidence="5" id="KW-1185">Reference proteome</keyword>
<comment type="caution">
    <text evidence="4">The sequence shown here is derived from an EMBL/GenBank/DDBJ whole genome shotgun (WGS) entry which is preliminary data.</text>
</comment>
<organism evidence="4 5">
    <name type="scientific">Apiosordaria backusii</name>
    <dbReference type="NCBI Taxonomy" id="314023"/>
    <lineage>
        <taxon>Eukaryota</taxon>
        <taxon>Fungi</taxon>
        <taxon>Dikarya</taxon>
        <taxon>Ascomycota</taxon>
        <taxon>Pezizomycotina</taxon>
        <taxon>Sordariomycetes</taxon>
        <taxon>Sordariomycetidae</taxon>
        <taxon>Sordariales</taxon>
        <taxon>Lasiosphaeriaceae</taxon>
        <taxon>Apiosordaria</taxon>
    </lineage>
</organism>
<keyword evidence="4" id="KW-0640">Prion</keyword>
<evidence type="ECO:0000313" key="4">
    <source>
        <dbReference type="EMBL" id="KAK0726499.1"/>
    </source>
</evidence>
<gene>
    <name evidence="4" type="ORF">B0T21DRAFT_293610</name>
</gene>
<sequence length="519" mass="58934">MTETAGLVVGVFALAGLFNNCLEMMSHISALRSMHHDAELLNTKLDVEKTLFLQWADRVRLLHSDCDVRLRSGDTAQTIEKVLKAMSELASDSSEIQARYGLRQRLPEDSILPGEPENPISGPRMLNFNKALEKLQIRTTTKQKSRSSSRLSKVRWVVIDKAKFDCLIKDISYFIAKLNELIPPVAQLLSTMAYQDLNRSDLDKGSLNLVIDFDPHHTPSPEEDLLTAAKVIRSQNLVLDTLWFRQIDDRREIITSAHSQTLKWALEPPLPDQSWSDLSLWLRSGSGVYWISGKAGSGKSTLMKYLVHHPTTDALLQIWADGTELISPHFFFYYLGTKDQKSFTGLTRTLLHHILTHNKAWIPTILPGMWKESINHHGARAIDLPTLSELKNAFTALVQLPIKLCVFIDGLDEYEGEHQDTISFIESLSSNPNVKLLVSSRPEPEFVDSLSLHPMLRMQELTRKDISLYVTDKIESHRYMSRLLHRDDTSLRARQILDDLCDKAEGVFIWSVLACKSLE</sequence>
<evidence type="ECO:0000256" key="1">
    <source>
        <dbReference type="ARBA" id="ARBA00022737"/>
    </source>
</evidence>
<evidence type="ECO:0000313" key="5">
    <source>
        <dbReference type="Proteomes" id="UP001172159"/>
    </source>
</evidence>
<dbReference type="PANTHER" id="PTHR10039:SF5">
    <property type="entry name" value="NACHT DOMAIN-CONTAINING PROTEIN"/>
    <property type="match status" value="1"/>
</dbReference>
<dbReference type="Pfam" id="PF24883">
    <property type="entry name" value="NPHP3_N"/>
    <property type="match status" value="1"/>
</dbReference>
<feature type="domain" description="Nephrocystin 3-like N-terminal" evidence="3">
    <location>
        <begin position="279"/>
        <end position="441"/>
    </location>
</feature>
<reference evidence="4" key="1">
    <citation type="submission" date="2023-06" db="EMBL/GenBank/DDBJ databases">
        <title>Genome-scale phylogeny and comparative genomics of the fungal order Sordariales.</title>
        <authorList>
            <consortium name="Lawrence Berkeley National Laboratory"/>
            <person name="Hensen N."/>
            <person name="Bonometti L."/>
            <person name="Westerberg I."/>
            <person name="Brannstrom I.O."/>
            <person name="Guillou S."/>
            <person name="Cros-Aarteil S."/>
            <person name="Calhoun S."/>
            <person name="Haridas S."/>
            <person name="Kuo A."/>
            <person name="Mondo S."/>
            <person name="Pangilinan J."/>
            <person name="Riley R."/>
            <person name="Labutti K."/>
            <person name="Andreopoulos B."/>
            <person name="Lipzen A."/>
            <person name="Chen C."/>
            <person name="Yanf M."/>
            <person name="Daum C."/>
            <person name="Ng V."/>
            <person name="Clum A."/>
            <person name="Steindorff A."/>
            <person name="Ohm R."/>
            <person name="Martin F."/>
            <person name="Silar P."/>
            <person name="Natvig D."/>
            <person name="Lalanne C."/>
            <person name="Gautier V."/>
            <person name="Ament-Velasquez S.L."/>
            <person name="Kruys A."/>
            <person name="Hutchinson M.I."/>
            <person name="Powell A.J."/>
            <person name="Barry K."/>
            <person name="Miller A.N."/>
            <person name="Grigoriev I.V."/>
            <person name="Debuchy R."/>
            <person name="Gladieux P."/>
            <person name="Thoren M.H."/>
            <person name="Johannesson H."/>
        </authorList>
    </citation>
    <scope>NUCLEOTIDE SEQUENCE</scope>
    <source>
        <strain evidence="4">CBS 540.89</strain>
    </source>
</reference>
<protein>
    <submittedName>
        <fullName evidence="4">Prion-inhibition and propagation-domain-containing protein</fullName>
    </submittedName>
</protein>
<keyword evidence="4" id="KW-0034">Amyloid</keyword>
<accession>A0AA40E3B5</accession>
<dbReference type="Proteomes" id="UP001172159">
    <property type="component" value="Unassembled WGS sequence"/>
</dbReference>
<proteinExistence type="predicted"/>
<dbReference type="EMBL" id="JAUKTV010000010">
    <property type="protein sequence ID" value="KAK0726499.1"/>
    <property type="molecule type" value="Genomic_DNA"/>
</dbReference>
<dbReference type="InterPro" id="IPR056884">
    <property type="entry name" value="NPHP3-like_N"/>
</dbReference>
<feature type="domain" description="Prion-inhibition and propagation HeLo" evidence="2">
    <location>
        <begin position="6"/>
        <end position="209"/>
    </location>
</feature>
<dbReference type="Pfam" id="PF14479">
    <property type="entry name" value="HeLo"/>
    <property type="match status" value="1"/>
</dbReference>
<evidence type="ECO:0000259" key="2">
    <source>
        <dbReference type="Pfam" id="PF14479"/>
    </source>
</evidence>
<evidence type="ECO:0000259" key="3">
    <source>
        <dbReference type="Pfam" id="PF24883"/>
    </source>
</evidence>
<dbReference type="Gene3D" id="1.20.120.1020">
    <property type="entry name" value="Prion-inhibition and propagation, HeLo domain"/>
    <property type="match status" value="1"/>
</dbReference>
<name>A0AA40E3B5_9PEZI</name>
<dbReference type="AlphaFoldDB" id="A0AA40E3B5"/>
<keyword evidence="1" id="KW-0677">Repeat</keyword>
<dbReference type="Gene3D" id="3.40.50.300">
    <property type="entry name" value="P-loop containing nucleotide triphosphate hydrolases"/>
    <property type="match status" value="1"/>
</dbReference>